<keyword evidence="3" id="KW-1185">Reference proteome</keyword>
<evidence type="ECO:0008006" key="4">
    <source>
        <dbReference type="Google" id="ProtNLM"/>
    </source>
</evidence>
<accession>A0AAV6J423</accession>
<feature type="transmembrane region" description="Helical" evidence="1">
    <location>
        <begin position="99"/>
        <end position="116"/>
    </location>
</feature>
<dbReference type="AlphaFoldDB" id="A0AAV6J423"/>
<organism evidence="2 3">
    <name type="scientific">Rhododendron griersonianum</name>
    <dbReference type="NCBI Taxonomy" id="479676"/>
    <lineage>
        <taxon>Eukaryota</taxon>
        <taxon>Viridiplantae</taxon>
        <taxon>Streptophyta</taxon>
        <taxon>Embryophyta</taxon>
        <taxon>Tracheophyta</taxon>
        <taxon>Spermatophyta</taxon>
        <taxon>Magnoliopsida</taxon>
        <taxon>eudicotyledons</taxon>
        <taxon>Gunneridae</taxon>
        <taxon>Pentapetalae</taxon>
        <taxon>asterids</taxon>
        <taxon>Ericales</taxon>
        <taxon>Ericaceae</taxon>
        <taxon>Ericoideae</taxon>
        <taxon>Rhodoreae</taxon>
        <taxon>Rhododendron</taxon>
    </lineage>
</organism>
<keyword evidence="1" id="KW-0472">Membrane</keyword>
<sequence>MGSVDCLFGCFLSSAGHAPAESAHFQANDPVRYYGGVMISGPFKIPTTNLTHLLEIQLCTDETSPLAVLLAILTVRGCFFRLGFVSIFVYGVFADVVDFGGLFSPFFVILLLLYLCSV</sequence>
<evidence type="ECO:0000256" key="1">
    <source>
        <dbReference type="SAM" id="Phobius"/>
    </source>
</evidence>
<name>A0AAV6J423_9ERIC</name>
<reference evidence="2" key="1">
    <citation type="submission" date="2020-08" db="EMBL/GenBank/DDBJ databases">
        <title>Plant Genome Project.</title>
        <authorList>
            <person name="Zhang R.-G."/>
        </authorList>
    </citation>
    <scope>NUCLEOTIDE SEQUENCE</scope>
    <source>
        <strain evidence="2">WSP0</strain>
        <tissue evidence="2">Leaf</tissue>
    </source>
</reference>
<dbReference type="Proteomes" id="UP000823749">
    <property type="component" value="Chromosome 8"/>
</dbReference>
<keyword evidence="1" id="KW-0812">Transmembrane</keyword>
<comment type="caution">
    <text evidence="2">The sequence shown here is derived from an EMBL/GenBank/DDBJ whole genome shotgun (WGS) entry which is preliminary data.</text>
</comment>
<proteinExistence type="predicted"/>
<protein>
    <recommendedName>
        <fullName evidence="4">Transmembrane protein</fullName>
    </recommendedName>
</protein>
<evidence type="ECO:0000313" key="2">
    <source>
        <dbReference type="EMBL" id="KAG5535766.1"/>
    </source>
</evidence>
<feature type="transmembrane region" description="Helical" evidence="1">
    <location>
        <begin position="66"/>
        <end position="93"/>
    </location>
</feature>
<evidence type="ECO:0000313" key="3">
    <source>
        <dbReference type="Proteomes" id="UP000823749"/>
    </source>
</evidence>
<gene>
    <name evidence="2" type="ORF">RHGRI_023511</name>
</gene>
<keyword evidence="1" id="KW-1133">Transmembrane helix</keyword>
<dbReference type="EMBL" id="JACTNZ010000008">
    <property type="protein sequence ID" value="KAG5535766.1"/>
    <property type="molecule type" value="Genomic_DNA"/>
</dbReference>